<organism evidence="14 15">
    <name type="scientific">Sandarakinorhabdus glacialis</name>
    <dbReference type="NCBI Taxonomy" id="1614636"/>
    <lineage>
        <taxon>Bacteria</taxon>
        <taxon>Pseudomonadati</taxon>
        <taxon>Pseudomonadota</taxon>
        <taxon>Alphaproteobacteria</taxon>
        <taxon>Sphingomonadales</taxon>
        <taxon>Sphingosinicellaceae</taxon>
        <taxon>Sandarakinorhabdus</taxon>
    </lineage>
</organism>
<dbReference type="PANTHER" id="PTHR43071:SF1">
    <property type="entry name" value="2-AMINO-4-HYDROXY-6-HYDROXYMETHYLDIHYDROPTERIDINE PYROPHOSPHOKINASE"/>
    <property type="match status" value="1"/>
</dbReference>
<evidence type="ECO:0000256" key="5">
    <source>
        <dbReference type="ARBA" id="ARBA00022679"/>
    </source>
</evidence>
<evidence type="ECO:0000256" key="1">
    <source>
        <dbReference type="ARBA" id="ARBA00005051"/>
    </source>
</evidence>
<feature type="domain" description="7,8-dihydro-6-hydroxymethylpterin-pyrophosphokinase" evidence="13">
    <location>
        <begin position="7"/>
        <end position="137"/>
    </location>
</feature>
<dbReference type="GO" id="GO:0003848">
    <property type="term" value="F:2-amino-4-hydroxy-6-hydroxymethyldihydropteridine diphosphokinase activity"/>
    <property type="evidence" value="ECO:0007669"/>
    <property type="project" value="UniProtKB-EC"/>
</dbReference>
<dbReference type="Proteomes" id="UP000635071">
    <property type="component" value="Unassembled WGS sequence"/>
</dbReference>
<gene>
    <name evidence="14" type="ORF">GCM10011529_09710</name>
</gene>
<evidence type="ECO:0000256" key="7">
    <source>
        <dbReference type="ARBA" id="ARBA00022777"/>
    </source>
</evidence>
<comment type="caution">
    <text evidence="14">The sequence shown here is derived from an EMBL/GenBank/DDBJ whole genome shotgun (WGS) entry which is preliminary data.</text>
</comment>
<dbReference type="Gene3D" id="3.30.70.560">
    <property type="entry name" value="7,8-Dihydro-6-hydroxymethylpterin-pyrophosphokinase HPPK"/>
    <property type="match status" value="1"/>
</dbReference>
<dbReference type="RefSeq" id="WP_188761776.1">
    <property type="nucleotide sequence ID" value="NZ_BMJM01000002.1"/>
</dbReference>
<name>A0A916ZMR9_9SPHN</name>
<dbReference type="InterPro" id="IPR000550">
    <property type="entry name" value="Hppk"/>
</dbReference>
<dbReference type="GO" id="GO:0016301">
    <property type="term" value="F:kinase activity"/>
    <property type="evidence" value="ECO:0007669"/>
    <property type="project" value="UniProtKB-KW"/>
</dbReference>
<dbReference type="NCBIfam" id="TIGR01498">
    <property type="entry name" value="folK"/>
    <property type="match status" value="1"/>
</dbReference>
<dbReference type="Pfam" id="PF01288">
    <property type="entry name" value="HPPK"/>
    <property type="match status" value="1"/>
</dbReference>
<comment type="function">
    <text evidence="10">Catalyzes the transfer of pyrophosphate from adenosine triphosphate (ATP) to 6-hydroxymethyl-7,8-dihydropterin, an enzymatic step in folate biosynthesis pathway.</text>
</comment>
<reference evidence="14" key="1">
    <citation type="journal article" date="2014" name="Int. J. Syst. Evol. Microbiol.">
        <title>Complete genome sequence of Corynebacterium casei LMG S-19264T (=DSM 44701T), isolated from a smear-ripened cheese.</title>
        <authorList>
            <consortium name="US DOE Joint Genome Institute (JGI-PGF)"/>
            <person name="Walter F."/>
            <person name="Albersmeier A."/>
            <person name="Kalinowski J."/>
            <person name="Ruckert C."/>
        </authorList>
    </citation>
    <scope>NUCLEOTIDE SEQUENCE</scope>
    <source>
        <strain evidence="14">CGMCC 1.15519</strain>
    </source>
</reference>
<evidence type="ECO:0000256" key="2">
    <source>
        <dbReference type="ARBA" id="ARBA00005810"/>
    </source>
</evidence>
<dbReference type="GO" id="GO:0046656">
    <property type="term" value="P:folic acid biosynthetic process"/>
    <property type="evidence" value="ECO:0007669"/>
    <property type="project" value="UniProtKB-KW"/>
</dbReference>
<dbReference type="AlphaFoldDB" id="A0A916ZMR9"/>
<reference evidence="14" key="2">
    <citation type="submission" date="2020-09" db="EMBL/GenBank/DDBJ databases">
        <authorList>
            <person name="Sun Q."/>
            <person name="Zhou Y."/>
        </authorList>
    </citation>
    <scope>NUCLEOTIDE SEQUENCE</scope>
    <source>
        <strain evidence="14">CGMCC 1.15519</strain>
    </source>
</reference>
<evidence type="ECO:0000256" key="11">
    <source>
        <dbReference type="ARBA" id="ARBA00029766"/>
    </source>
</evidence>
<dbReference type="GO" id="GO:0005524">
    <property type="term" value="F:ATP binding"/>
    <property type="evidence" value="ECO:0007669"/>
    <property type="project" value="UniProtKB-KW"/>
</dbReference>
<evidence type="ECO:0000256" key="9">
    <source>
        <dbReference type="ARBA" id="ARBA00022909"/>
    </source>
</evidence>
<keyword evidence="6" id="KW-0547">Nucleotide-binding</keyword>
<comment type="similarity">
    <text evidence="2">Belongs to the HPPK family.</text>
</comment>
<keyword evidence="7" id="KW-0418">Kinase</keyword>
<keyword evidence="5" id="KW-0808">Transferase</keyword>
<evidence type="ECO:0000256" key="6">
    <source>
        <dbReference type="ARBA" id="ARBA00022741"/>
    </source>
</evidence>
<accession>A0A916ZMR9</accession>
<evidence type="ECO:0000313" key="15">
    <source>
        <dbReference type="Proteomes" id="UP000635071"/>
    </source>
</evidence>
<dbReference type="PANTHER" id="PTHR43071">
    <property type="entry name" value="2-AMINO-4-HYDROXY-6-HYDROXYMETHYLDIHYDROPTERIDINE PYROPHOSPHOKINASE"/>
    <property type="match status" value="1"/>
</dbReference>
<evidence type="ECO:0000256" key="4">
    <source>
        <dbReference type="ARBA" id="ARBA00016218"/>
    </source>
</evidence>
<evidence type="ECO:0000256" key="12">
    <source>
        <dbReference type="ARBA" id="ARBA00033413"/>
    </source>
</evidence>
<evidence type="ECO:0000313" key="14">
    <source>
        <dbReference type="EMBL" id="GGE05370.1"/>
    </source>
</evidence>
<evidence type="ECO:0000256" key="10">
    <source>
        <dbReference type="ARBA" id="ARBA00029409"/>
    </source>
</evidence>
<protein>
    <recommendedName>
        <fullName evidence="4">2-amino-4-hydroxy-6-hydroxymethyldihydropteridine pyrophosphokinase</fullName>
        <ecNumber evidence="3">2.7.6.3</ecNumber>
    </recommendedName>
    <alternativeName>
        <fullName evidence="11">6-hydroxymethyl-7,8-dihydropterin pyrophosphokinase</fullName>
    </alternativeName>
    <alternativeName>
        <fullName evidence="12">7,8-dihydro-6-hydroxymethylpterin-pyrophosphokinase</fullName>
    </alternativeName>
</protein>
<keyword evidence="8" id="KW-0067">ATP-binding</keyword>
<evidence type="ECO:0000259" key="13">
    <source>
        <dbReference type="Pfam" id="PF01288"/>
    </source>
</evidence>
<keyword evidence="15" id="KW-1185">Reference proteome</keyword>
<dbReference type="SUPFAM" id="SSF55083">
    <property type="entry name" value="6-hydroxymethyl-7,8-dihydropterin pyrophosphokinase, HPPK"/>
    <property type="match status" value="1"/>
</dbReference>
<evidence type="ECO:0000256" key="8">
    <source>
        <dbReference type="ARBA" id="ARBA00022840"/>
    </source>
</evidence>
<sequence length="165" mass="18095">MTANILIALGSNRRHRRHGAPEGVVRATMAELTSRGLEVVLMSRIRPTAPMGPGGRRFANAAVAVRSELSLAAVLAVLKSVERDFGRRGGRRWGDRVLDLDIIGAGAAVVKGRGLQVPHPRMAERRFVLDPLVEIAPDWRHPLLGVTARQLRARAMRPKGRFHVV</sequence>
<keyword evidence="9" id="KW-0289">Folate biosynthesis</keyword>
<evidence type="ECO:0000256" key="3">
    <source>
        <dbReference type="ARBA" id="ARBA00013253"/>
    </source>
</evidence>
<proteinExistence type="inferred from homology"/>
<dbReference type="EC" id="2.7.6.3" evidence="3"/>
<comment type="pathway">
    <text evidence="1">Cofactor biosynthesis; tetrahydrofolate biosynthesis; 2-amino-4-hydroxy-6-hydroxymethyl-7,8-dihydropteridine diphosphate from 7,8-dihydroneopterin triphosphate: step 4/4.</text>
</comment>
<dbReference type="EMBL" id="BMJM01000002">
    <property type="protein sequence ID" value="GGE05370.1"/>
    <property type="molecule type" value="Genomic_DNA"/>
</dbReference>
<dbReference type="InterPro" id="IPR035907">
    <property type="entry name" value="Hppk_sf"/>
</dbReference>